<comment type="catalytic activity">
    <reaction evidence="5">
        <text>adenylyl-molybdopterin + molybdate = Mo-molybdopterin + AMP + H(+)</text>
        <dbReference type="Rhea" id="RHEA:35047"/>
        <dbReference type="ChEBI" id="CHEBI:15378"/>
        <dbReference type="ChEBI" id="CHEBI:36264"/>
        <dbReference type="ChEBI" id="CHEBI:62727"/>
        <dbReference type="ChEBI" id="CHEBI:71302"/>
        <dbReference type="ChEBI" id="CHEBI:456215"/>
        <dbReference type="EC" id="2.10.1.1"/>
    </reaction>
</comment>
<reference evidence="8 9" key="1">
    <citation type="submission" date="2024-09" db="EMBL/GenBank/DDBJ databases">
        <authorList>
            <person name="D'Angelo T."/>
        </authorList>
    </citation>
    <scope>NUCLEOTIDE SEQUENCE [LARGE SCALE GENOMIC DNA]</scope>
    <source>
        <strain evidence="8">SAG AM-311-F02</strain>
    </source>
</reference>
<dbReference type="InterPro" id="IPR036135">
    <property type="entry name" value="MoeA_linker/N_sf"/>
</dbReference>
<dbReference type="Pfam" id="PF03454">
    <property type="entry name" value="MoeA_C"/>
    <property type="match status" value="1"/>
</dbReference>
<dbReference type="PANTHER" id="PTHR10192">
    <property type="entry name" value="MOLYBDOPTERIN BIOSYNTHESIS PROTEIN"/>
    <property type="match status" value="1"/>
</dbReference>
<evidence type="ECO:0000256" key="2">
    <source>
        <dbReference type="ARBA" id="ARBA00005046"/>
    </source>
</evidence>
<evidence type="ECO:0000256" key="4">
    <source>
        <dbReference type="ARBA" id="ARBA00023150"/>
    </source>
</evidence>
<keyword evidence="6" id="KW-0460">Magnesium</keyword>
<keyword evidence="6" id="KW-0500">Molybdenum</keyword>
<keyword evidence="6" id="KW-0808">Transferase</keyword>
<dbReference type="Gene3D" id="3.90.105.10">
    <property type="entry name" value="Molybdopterin biosynthesis moea protein, domain 2"/>
    <property type="match status" value="1"/>
</dbReference>
<dbReference type="InterPro" id="IPR005111">
    <property type="entry name" value="MoeA_C_domain_IV"/>
</dbReference>
<comment type="cofactor">
    <cofactor evidence="6">
        <name>Mg(2+)</name>
        <dbReference type="ChEBI" id="CHEBI:18420"/>
    </cofactor>
</comment>
<dbReference type="CDD" id="cd00887">
    <property type="entry name" value="MoeA"/>
    <property type="match status" value="1"/>
</dbReference>
<dbReference type="Pfam" id="PF00994">
    <property type="entry name" value="MoCF_biosynth"/>
    <property type="match status" value="1"/>
</dbReference>
<evidence type="ECO:0000256" key="3">
    <source>
        <dbReference type="ARBA" id="ARBA00010763"/>
    </source>
</evidence>
<accession>A0ABV6YMZ7</accession>
<comment type="function">
    <text evidence="1 6">Catalyzes the insertion of molybdate into adenylated molybdopterin with the concomitant release of AMP.</text>
</comment>
<protein>
    <recommendedName>
        <fullName evidence="6">Molybdopterin molybdenumtransferase</fullName>
        <ecNumber evidence="6">2.10.1.1</ecNumber>
    </recommendedName>
</protein>
<dbReference type="Gene3D" id="2.40.340.10">
    <property type="entry name" value="MoeA, C-terminal, domain IV"/>
    <property type="match status" value="1"/>
</dbReference>
<evidence type="ECO:0000259" key="7">
    <source>
        <dbReference type="SMART" id="SM00852"/>
    </source>
</evidence>
<evidence type="ECO:0000313" key="9">
    <source>
        <dbReference type="Proteomes" id="UP001594288"/>
    </source>
</evidence>
<dbReference type="InterPro" id="IPR005110">
    <property type="entry name" value="MoeA_linker/N"/>
</dbReference>
<organism evidence="8 9">
    <name type="scientific">Eiseniibacteriota bacterium</name>
    <dbReference type="NCBI Taxonomy" id="2212470"/>
    <lineage>
        <taxon>Bacteria</taxon>
        <taxon>Candidatus Eiseniibacteriota</taxon>
    </lineage>
</organism>
<dbReference type="InterPro" id="IPR038987">
    <property type="entry name" value="MoeA-like"/>
</dbReference>
<evidence type="ECO:0000256" key="6">
    <source>
        <dbReference type="RuleBase" id="RU365090"/>
    </source>
</evidence>
<dbReference type="NCBIfam" id="NF045515">
    <property type="entry name" value="Glp_gephyrin"/>
    <property type="match status" value="1"/>
</dbReference>
<dbReference type="SUPFAM" id="SSF63867">
    <property type="entry name" value="MoeA C-terminal domain-like"/>
    <property type="match status" value="1"/>
</dbReference>
<dbReference type="EC" id="2.10.1.1" evidence="6"/>
<comment type="pathway">
    <text evidence="2 6">Cofactor biosynthesis; molybdopterin biosynthesis.</text>
</comment>
<dbReference type="SMART" id="SM00852">
    <property type="entry name" value="MoCF_biosynth"/>
    <property type="match status" value="1"/>
</dbReference>
<dbReference type="Proteomes" id="UP001594288">
    <property type="component" value="Unassembled WGS sequence"/>
</dbReference>
<keyword evidence="4 6" id="KW-0501">Molybdenum cofactor biosynthesis</keyword>
<dbReference type="PANTHER" id="PTHR10192:SF5">
    <property type="entry name" value="GEPHYRIN"/>
    <property type="match status" value="1"/>
</dbReference>
<feature type="domain" description="MoaB/Mog" evidence="7">
    <location>
        <begin position="181"/>
        <end position="320"/>
    </location>
</feature>
<dbReference type="Pfam" id="PF03453">
    <property type="entry name" value="MoeA_N"/>
    <property type="match status" value="1"/>
</dbReference>
<dbReference type="Gene3D" id="3.40.980.10">
    <property type="entry name" value="MoaB/Mog-like domain"/>
    <property type="match status" value="1"/>
</dbReference>
<dbReference type="SUPFAM" id="SSF53218">
    <property type="entry name" value="Molybdenum cofactor biosynthesis proteins"/>
    <property type="match status" value="1"/>
</dbReference>
<dbReference type="InterPro" id="IPR036688">
    <property type="entry name" value="MoeA_C_domain_IV_sf"/>
</dbReference>
<dbReference type="SUPFAM" id="SSF63882">
    <property type="entry name" value="MoeA N-terminal region -like"/>
    <property type="match status" value="1"/>
</dbReference>
<keyword evidence="6" id="KW-0479">Metal-binding</keyword>
<comment type="caution">
    <text evidence="8">The sequence shown here is derived from an EMBL/GenBank/DDBJ whole genome shotgun (WGS) entry which is preliminary data.</text>
</comment>
<sequence>MTSPEDAWDLILSVSKPLPAVHLDLAAALDHVLVSPVRADRDMPPADRSTRDGYALRSADLGSQPAVLRVLGEIPAGSPAAPSVGQGECVRIFTGANLPEGADTVVMVEDTGPEQSEVAGIELVRIVRPPEKGANVSLKGEIARDGDRLLAAGVRLGAMATAACAAAGLVSVEVHRRPTVSVLVTGAELREGSHEVQSHEIRNSNGPMLAAALRLQGYEVASSSYVTDQTEFIAGYLQAALERSDVVVMTGGTSVGKYDLVADAIGSVGGTIRFRGLDITPGKPTLFATTGDGRYIFGLPGNPLGAMTGFYEAVLPLLRRLAGWHVASCRPSLQVRLAEEIAGKKGRQHHVLGRLKAGAGGLTAEIVKGSGAADFAAGSRADGTIIVPPDTGKLAAGSICEFRMWK</sequence>
<dbReference type="EMBL" id="JBHPEI010000006">
    <property type="protein sequence ID" value="MFC1799436.1"/>
    <property type="molecule type" value="Genomic_DNA"/>
</dbReference>
<dbReference type="InterPro" id="IPR001453">
    <property type="entry name" value="MoaB/Mog_dom"/>
</dbReference>
<keyword evidence="9" id="KW-1185">Reference proteome</keyword>
<name>A0ABV6YMZ7_UNCEI</name>
<dbReference type="Gene3D" id="2.170.190.11">
    <property type="entry name" value="Molybdopterin biosynthesis moea protein, domain 3"/>
    <property type="match status" value="1"/>
</dbReference>
<gene>
    <name evidence="8" type="primary">glp</name>
    <name evidence="8" type="ORF">ACFL2Z_00785</name>
</gene>
<proteinExistence type="inferred from homology"/>
<evidence type="ECO:0000256" key="1">
    <source>
        <dbReference type="ARBA" id="ARBA00002901"/>
    </source>
</evidence>
<comment type="similarity">
    <text evidence="3 6">Belongs to the MoeA family.</text>
</comment>
<dbReference type="InterPro" id="IPR036425">
    <property type="entry name" value="MoaB/Mog-like_dom_sf"/>
</dbReference>
<evidence type="ECO:0000256" key="5">
    <source>
        <dbReference type="ARBA" id="ARBA00047317"/>
    </source>
</evidence>
<evidence type="ECO:0000313" key="8">
    <source>
        <dbReference type="EMBL" id="MFC1799436.1"/>
    </source>
</evidence>